<sequence length="622" mass="68134">MVPRQFTFLPSNGSQRAKAGDDGRTCEYSHWIRYNTFYGLAITTTLASLLLAADFFQWRATGYFFRVVSDFPASVALFVQMLAAFFGLIHVAVVCRLINFALRIRLTRESVTLDVLRTWVDMSIPRVDWDLPLRFFFPVAFIVFLSLLPAALWAGSMTPLLSPSITTMTLNTPSYRDVSMIKEYPLEIGKGGPSRRLAKGLFTYSVGVQHIGSILSSAASASTVGKNSRSRTHPKFDNTPFSYKGRSYGVGAPVGLTDISISSNKQAASYIYQEEGYLTDVECIYNSTSNFTLSSGPVSGEWIYAASGKLPDSVDGGEYSNYIGHDSKAIVAMAVAYSEKSTRRYIAITAGESYSFLNNTQCELNFTPTLFNVSVDLLNFNISVSPLNTVPDFNPQRNLTRTMVRQFELISNDLTNLYVSLLGDALNSSIAAYNMSQPNSNRNGFTQAEATLGGVTNSIIAMADDMLVAYASAQLIVGGVWSTQSAQVYMNAIRFGQPAYIYAIFGLNLCIMLAVAAEAVRTRGWEKLGRFNYLDPRDLIMAASRGGHKVAQAGDKLAREEGKKTMKRVWLLSDPDEGNGTLAVRMQGDDNGHVSIVLAGENSTPVAHLDDAEEPCQVKDGT</sequence>
<reference evidence="2 3" key="1">
    <citation type="submission" date="2016-07" db="EMBL/GenBank/DDBJ databases">
        <title>Pervasive Adenine N6-methylation of Active Genes in Fungi.</title>
        <authorList>
            <consortium name="DOE Joint Genome Institute"/>
            <person name="Mondo S.J."/>
            <person name="Dannebaum R.O."/>
            <person name="Kuo R.C."/>
            <person name="Labutti K."/>
            <person name="Haridas S."/>
            <person name="Kuo A."/>
            <person name="Salamov A."/>
            <person name="Ahrendt S.R."/>
            <person name="Lipzen A."/>
            <person name="Sullivan W."/>
            <person name="Andreopoulos W.B."/>
            <person name="Clum A."/>
            <person name="Lindquist E."/>
            <person name="Daum C."/>
            <person name="Ramamoorthy G.K."/>
            <person name="Gryganskyi A."/>
            <person name="Culley D."/>
            <person name="Magnuson J.K."/>
            <person name="James T.Y."/>
            <person name="O'Malley M.A."/>
            <person name="Stajich J.E."/>
            <person name="Spatafora J.W."/>
            <person name="Visel A."/>
            <person name="Grigoriev I.V."/>
        </authorList>
    </citation>
    <scope>NUCLEOTIDE SEQUENCE [LARGE SCALE GENOMIC DNA]</scope>
    <source>
        <strain evidence="2 3">CBS 115471</strain>
    </source>
</reference>
<proteinExistence type="predicted"/>
<protein>
    <submittedName>
        <fullName evidence="2">Uncharacterized protein</fullName>
    </submittedName>
</protein>
<feature type="transmembrane region" description="Helical" evidence="1">
    <location>
        <begin position="499"/>
        <end position="520"/>
    </location>
</feature>
<evidence type="ECO:0000313" key="3">
    <source>
        <dbReference type="Proteomes" id="UP000193144"/>
    </source>
</evidence>
<evidence type="ECO:0000313" key="2">
    <source>
        <dbReference type="EMBL" id="ORY13093.1"/>
    </source>
</evidence>
<name>A0A1Y1ZS54_9PLEO</name>
<feature type="transmembrane region" description="Helical" evidence="1">
    <location>
        <begin position="135"/>
        <end position="155"/>
    </location>
</feature>
<keyword evidence="1" id="KW-1133">Transmembrane helix</keyword>
<evidence type="ECO:0000256" key="1">
    <source>
        <dbReference type="SAM" id="Phobius"/>
    </source>
</evidence>
<keyword evidence="1" id="KW-0472">Membrane</keyword>
<keyword evidence="3" id="KW-1185">Reference proteome</keyword>
<dbReference type="Proteomes" id="UP000193144">
    <property type="component" value="Unassembled WGS sequence"/>
</dbReference>
<dbReference type="OrthoDB" id="529273at2759"/>
<comment type="caution">
    <text evidence="2">The sequence shown here is derived from an EMBL/GenBank/DDBJ whole genome shotgun (WGS) entry which is preliminary data.</text>
</comment>
<gene>
    <name evidence="2" type="ORF">BCR34DRAFT_624030</name>
</gene>
<feature type="transmembrane region" description="Helical" evidence="1">
    <location>
        <begin position="76"/>
        <end position="98"/>
    </location>
</feature>
<accession>A0A1Y1ZS54</accession>
<organism evidence="2 3">
    <name type="scientific">Clohesyomyces aquaticus</name>
    <dbReference type="NCBI Taxonomy" id="1231657"/>
    <lineage>
        <taxon>Eukaryota</taxon>
        <taxon>Fungi</taxon>
        <taxon>Dikarya</taxon>
        <taxon>Ascomycota</taxon>
        <taxon>Pezizomycotina</taxon>
        <taxon>Dothideomycetes</taxon>
        <taxon>Pleosporomycetidae</taxon>
        <taxon>Pleosporales</taxon>
        <taxon>Lindgomycetaceae</taxon>
        <taxon>Clohesyomyces</taxon>
    </lineage>
</organism>
<keyword evidence="1" id="KW-0812">Transmembrane</keyword>
<feature type="transmembrane region" description="Helical" evidence="1">
    <location>
        <begin position="37"/>
        <end position="56"/>
    </location>
</feature>
<dbReference type="EMBL" id="MCFA01000045">
    <property type="protein sequence ID" value="ORY13093.1"/>
    <property type="molecule type" value="Genomic_DNA"/>
</dbReference>
<dbReference type="STRING" id="1231657.A0A1Y1ZS54"/>
<dbReference type="AlphaFoldDB" id="A0A1Y1ZS54"/>